<protein>
    <submittedName>
        <fullName evidence="4">P-loop containing nucleoside triphosphate hydrolase protein</fullName>
    </submittedName>
</protein>
<feature type="non-terminal residue" evidence="4">
    <location>
        <position position="1"/>
    </location>
</feature>
<evidence type="ECO:0000256" key="2">
    <source>
        <dbReference type="ARBA" id="ARBA00022840"/>
    </source>
</evidence>
<keyword evidence="1" id="KW-0547">Nucleotide-binding</keyword>
<dbReference type="GO" id="GO:0005524">
    <property type="term" value="F:ATP binding"/>
    <property type="evidence" value="ECO:0007669"/>
    <property type="project" value="UniProtKB-KW"/>
</dbReference>
<evidence type="ECO:0000313" key="5">
    <source>
        <dbReference type="Proteomes" id="UP000271241"/>
    </source>
</evidence>
<dbReference type="PANTHER" id="PTHR23077">
    <property type="entry name" value="AAA-FAMILY ATPASE"/>
    <property type="match status" value="1"/>
</dbReference>
<name>A0A4P9XM52_9FUNG</name>
<gene>
    <name evidence="4" type="ORF">THASP1DRAFT_17737</name>
</gene>
<dbReference type="InterPro" id="IPR003959">
    <property type="entry name" value="ATPase_AAA_core"/>
</dbReference>
<reference evidence="5" key="1">
    <citation type="journal article" date="2018" name="Nat. Microbiol.">
        <title>Leveraging single-cell genomics to expand the fungal tree of life.</title>
        <authorList>
            <person name="Ahrendt S.R."/>
            <person name="Quandt C.A."/>
            <person name="Ciobanu D."/>
            <person name="Clum A."/>
            <person name="Salamov A."/>
            <person name="Andreopoulos B."/>
            <person name="Cheng J.F."/>
            <person name="Woyke T."/>
            <person name="Pelin A."/>
            <person name="Henrissat B."/>
            <person name="Reynolds N.K."/>
            <person name="Benny G.L."/>
            <person name="Smith M.E."/>
            <person name="James T.Y."/>
            <person name="Grigoriev I.V."/>
        </authorList>
    </citation>
    <scope>NUCLEOTIDE SEQUENCE [LARGE SCALE GENOMIC DNA]</scope>
    <source>
        <strain evidence="5">RSA 1356</strain>
    </source>
</reference>
<dbReference type="Gene3D" id="3.40.50.300">
    <property type="entry name" value="P-loop containing nucleotide triphosphate hydrolases"/>
    <property type="match status" value="1"/>
</dbReference>
<dbReference type="AlphaFoldDB" id="A0A4P9XM52"/>
<keyword evidence="4" id="KW-0378">Hydrolase</keyword>
<dbReference type="EMBL" id="KZ992784">
    <property type="protein sequence ID" value="RKP06983.1"/>
    <property type="molecule type" value="Genomic_DNA"/>
</dbReference>
<evidence type="ECO:0000259" key="3">
    <source>
        <dbReference type="SMART" id="SM00382"/>
    </source>
</evidence>
<dbReference type="OrthoDB" id="27435at2759"/>
<accession>A0A4P9XM52</accession>
<dbReference type="GO" id="GO:0016887">
    <property type="term" value="F:ATP hydrolysis activity"/>
    <property type="evidence" value="ECO:0007669"/>
    <property type="project" value="InterPro"/>
</dbReference>
<dbReference type="SUPFAM" id="SSF52540">
    <property type="entry name" value="P-loop containing nucleoside triphosphate hydrolases"/>
    <property type="match status" value="1"/>
</dbReference>
<dbReference type="InterPro" id="IPR050168">
    <property type="entry name" value="AAA_ATPase_domain"/>
</dbReference>
<feature type="domain" description="AAA+ ATPase" evidence="3">
    <location>
        <begin position="60"/>
        <end position="192"/>
    </location>
</feature>
<dbReference type="Proteomes" id="UP000271241">
    <property type="component" value="Unassembled WGS sequence"/>
</dbReference>
<sequence length="230" mass="24847">HFEHALSVVRPSDLSGMLTKLPDTTFSDLFGMDAIIAELRATVMQPFRNPERYVQLGIDPPRGLLVHGPPGVGKTALCCALARETGVNFVWVQGTQLRSMVVGESERALAQLFARARANAPCILFVDQALLVPTEQIDALVPRRGSGATSSENTSDRIVTGFLTATSRPHALDPAICRPGRLDQMIAIPMPDAQQREAILRGMLARMPTTLSADVIQRLAVESTCGFSGE</sequence>
<dbReference type="Pfam" id="PF00004">
    <property type="entry name" value="AAA"/>
    <property type="match status" value="1"/>
</dbReference>
<keyword evidence="5" id="KW-1185">Reference proteome</keyword>
<organism evidence="4 5">
    <name type="scientific">Thamnocephalis sphaerospora</name>
    <dbReference type="NCBI Taxonomy" id="78915"/>
    <lineage>
        <taxon>Eukaryota</taxon>
        <taxon>Fungi</taxon>
        <taxon>Fungi incertae sedis</taxon>
        <taxon>Zoopagomycota</taxon>
        <taxon>Zoopagomycotina</taxon>
        <taxon>Zoopagomycetes</taxon>
        <taxon>Zoopagales</taxon>
        <taxon>Sigmoideomycetaceae</taxon>
        <taxon>Thamnocephalis</taxon>
    </lineage>
</organism>
<dbReference type="InterPro" id="IPR003593">
    <property type="entry name" value="AAA+_ATPase"/>
</dbReference>
<evidence type="ECO:0000256" key="1">
    <source>
        <dbReference type="ARBA" id="ARBA00022741"/>
    </source>
</evidence>
<evidence type="ECO:0000313" key="4">
    <source>
        <dbReference type="EMBL" id="RKP06983.1"/>
    </source>
</evidence>
<dbReference type="SMART" id="SM00382">
    <property type="entry name" value="AAA"/>
    <property type="match status" value="1"/>
</dbReference>
<dbReference type="PANTHER" id="PTHR23077:SF27">
    <property type="entry name" value="ATPASE FAMILY GENE 2 PROTEIN HOMOLOG A"/>
    <property type="match status" value="1"/>
</dbReference>
<dbReference type="STRING" id="78915.A0A4P9XM52"/>
<keyword evidence="2" id="KW-0067">ATP-binding</keyword>
<dbReference type="GO" id="GO:0005737">
    <property type="term" value="C:cytoplasm"/>
    <property type="evidence" value="ECO:0007669"/>
    <property type="project" value="TreeGrafter"/>
</dbReference>
<dbReference type="InterPro" id="IPR027417">
    <property type="entry name" value="P-loop_NTPase"/>
</dbReference>
<proteinExistence type="predicted"/>